<evidence type="ECO:0000313" key="1">
    <source>
        <dbReference type="EMBL" id="QBA63976.1"/>
    </source>
</evidence>
<keyword evidence="2" id="KW-1185">Reference proteome</keyword>
<name>A0A411E8D5_9FLAO</name>
<protein>
    <submittedName>
        <fullName evidence="1">Uncharacterized protein</fullName>
    </submittedName>
</protein>
<evidence type="ECO:0000313" key="2">
    <source>
        <dbReference type="Proteomes" id="UP000290889"/>
    </source>
</evidence>
<dbReference type="KEGG" id="mur:EQY75_05145"/>
<dbReference type="AlphaFoldDB" id="A0A411E8D5"/>
<dbReference type="PROSITE" id="PS51257">
    <property type="entry name" value="PROKAR_LIPOPROTEIN"/>
    <property type="match status" value="1"/>
</dbReference>
<reference evidence="1 2" key="1">
    <citation type="submission" date="2019-01" db="EMBL/GenBank/DDBJ databases">
        <title>Muriicola soli sp. nov., isolated from soil.</title>
        <authorList>
            <person name="Kang H.J."/>
            <person name="Kim S.B."/>
        </authorList>
    </citation>
    <scope>NUCLEOTIDE SEQUENCE [LARGE SCALE GENOMIC DNA]</scope>
    <source>
        <strain evidence="1 2">MMS17-SY002</strain>
    </source>
</reference>
<accession>A0A411E8D5</accession>
<dbReference type="EMBL" id="CP035544">
    <property type="protein sequence ID" value="QBA63976.1"/>
    <property type="molecule type" value="Genomic_DNA"/>
</dbReference>
<gene>
    <name evidence="1" type="ORF">EQY75_05145</name>
</gene>
<proteinExistence type="predicted"/>
<sequence length="242" mass="28290">MKYNNIIITLILVFTFSCKQKETTKDTETEIGTESKMLVTHYYSVKMENGIAVKDSLKDCFSCNQAEVYDRNGKQTELRFYKSNMTDMYGYEVYNFNNEGHKTGSKYFEGDSLTTIYTYDLDNEGRILKGMAFNAITDEPLYGYINEYDKNGNHISTGSLNSKEEVIDYYKRTFNDNGIVVLENIVDLEGNPIFKVKYEYRPQADDNWTEQLTYYNDELKEIRYREEIMIKGEKTLPNNGDK</sequence>
<dbReference type="Proteomes" id="UP000290889">
    <property type="component" value="Chromosome"/>
</dbReference>
<organism evidence="1 2">
    <name type="scientific">Muriicola soli</name>
    <dbReference type="NCBI Taxonomy" id="2507538"/>
    <lineage>
        <taxon>Bacteria</taxon>
        <taxon>Pseudomonadati</taxon>
        <taxon>Bacteroidota</taxon>
        <taxon>Flavobacteriia</taxon>
        <taxon>Flavobacteriales</taxon>
        <taxon>Flavobacteriaceae</taxon>
        <taxon>Muriicola</taxon>
    </lineage>
</organism>
<dbReference type="RefSeq" id="WP_129603467.1">
    <property type="nucleotide sequence ID" value="NZ_CP035544.1"/>
</dbReference>